<feature type="compositionally biased region" description="Gly residues" evidence="1">
    <location>
        <begin position="184"/>
        <end position="194"/>
    </location>
</feature>
<dbReference type="GeneID" id="37287921"/>
<evidence type="ECO:0000313" key="2">
    <source>
        <dbReference type="EMBL" id="AXG07293.1"/>
    </source>
</evidence>
<feature type="region of interest" description="Disordered" evidence="1">
    <location>
        <begin position="162"/>
        <end position="194"/>
    </location>
</feature>
<sequence>MSRRTRRIVALVALCIAASMALGVGSYSSVSAERSVSVSVVPPEEAYLGFDENLRCGPGNSAGVGNGQPFLHNQFAADIDDIKLRVTALGGYVRVRADESPKGAPAKQLTPNDPTATLVFEDTYGPGSSVELEIYGPSGVGTKDGADELRIELVEATGPNVRVAGADKTYEVNCPDQYSPPEGEGSGENGGGQD</sequence>
<dbReference type="KEGG" id="haq:DU484_13045"/>
<dbReference type="AlphaFoldDB" id="A0A345EES2"/>
<protein>
    <recommendedName>
        <fullName evidence="6">DUF1102 domain-containing protein</fullName>
    </recommendedName>
</protein>
<keyword evidence="5" id="KW-1185">Reference proteome</keyword>
<dbReference type="EMBL" id="CP031148">
    <property type="protein sequence ID" value="AXG10694.1"/>
    <property type="molecule type" value="Genomic_DNA"/>
</dbReference>
<evidence type="ECO:0000313" key="3">
    <source>
        <dbReference type="EMBL" id="AXG10694.1"/>
    </source>
</evidence>
<dbReference type="EMBL" id="CP031150">
    <property type="protein sequence ID" value="AXG07293.1"/>
    <property type="molecule type" value="Genomic_DNA"/>
</dbReference>
<reference evidence="2 5" key="2">
    <citation type="submission" date="2018-07" db="EMBL/GenBank/DDBJ databases">
        <title>Genome sequences of Haloplanus sp. CBA1113.</title>
        <authorList>
            <person name="Kim Y.B."/>
            <person name="Roh S.W."/>
        </authorList>
    </citation>
    <scope>NUCLEOTIDE SEQUENCE [LARGE SCALE GENOMIC DNA]</scope>
    <source>
        <strain evidence="2 5">CBA1113</strain>
    </source>
</reference>
<accession>A0A345E521</accession>
<organism evidence="3 4">
    <name type="scientific">Haloplanus rubicundus</name>
    <dbReference type="NCBI Taxonomy" id="1547898"/>
    <lineage>
        <taxon>Archaea</taxon>
        <taxon>Methanobacteriati</taxon>
        <taxon>Methanobacteriota</taxon>
        <taxon>Stenosarchaea group</taxon>
        <taxon>Halobacteria</taxon>
        <taxon>Halobacteriales</taxon>
        <taxon>Haloferacaceae</taxon>
        <taxon>Haloplanus</taxon>
    </lineage>
</organism>
<evidence type="ECO:0000256" key="1">
    <source>
        <dbReference type="SAM" id="MobiDB-lite"/>
    </source>
</evidence>
<dbReference type="KEGG" id="haj:DU500_13145"/>
<evidence type="ECO:0008006" key="6">
    <source>
        <dbReference type="Google" id="ProtNLM"/>
    </source>
</evidence>
<dbReference type="Proteomes" id="UP000252985">
    <property type="component" value="Chromosome"/>
</dbReference>
<proteinExistence type="predicted"/>
<dbReference type="RefSeq" id="WP_114586423.1">
    <property type="nucleotide sequence ID" value="NZ_CP031148.1"/>
</dbReference>
<dbReference type="Proteomes" id="UP000253273">
    <property type="component" value="Chromosome"/>
</dbReference>
<name>A0A345EES2_9EURY</name>
<gene>
    <name evidence="3" type="ORF">DU484_13045</name>
    <name evidence="2" type="ORF">DU500_13145</name>
</gene>
<evidence type="ECO:0000313" key="4">
    <source>
        <dbReference type="Proteomes" id="UP000252985"/>
    </source>
</evidence>
<evidence type="ECO:0000313" key="5">
    <source>
        <dbReference type="Proteomes" id="UP000253273"/>
    </source>
</evidence>
<dbReference type="OrthoDB" id="307591at2157"/>
<reference evidence="3 4" key="1">
    <citation type="submission" date="2018-07" db="EMBL/GenBank/DDBJ databases">
        <title>Genome sequences of Haloplanus sp. CBA1112.</title>
        <authorList>
            <person name="Kim Y.B."/>
            <person name="Roh S.W."/>
        </authorList>
    </citation>
    <scope>NUCLEOTIDE SEQUENCE [LARGE SCALE GENOMIC DNA]</scope>
    <source>
        <strain evidence="3 4">CBA1112</strain>
    </source>
</reference>
<accession>A0A345EES2</accession>